<sequence length="538" mass="61673">MRFPTWFCIIPFLIKISQCELYTAIVDLKEVLQTETVLLNALDNYIQAEQNKLDLLQKYASIYKNQHSEASEDVETFIANPINAYLLVKRLTTDWQNVESLMTMNVGQDYLKNISVYKEHMKFPTDEDLNGAAVALTRLQDTYKLDTSALARGELNGVKYSSELTAADCFELGRQSYNNGDYYHTQLWMREADSRLASETNKTVEKSDILEYLAFSTYKQGNLPLALDLTNKLLDIFPTHPRAYGNKVYYEEQIQKLNNLKIKGDDESSDIYVNDEPAVPKPETPERELYEQLCRGEVTTDIEILSKLRCYYVRNNNPYLLLAPFKIEEAYPEPKIMIFHDVMSDSEIETIKKLAKPRFKRATVQNYKTGELEVAQYRISKSAWLKDEEHKHVKDVCRRVRDMTGLTMETAEELQVVNYGIGGHYEPHYDFARREETHAFKSLGTGNRIATVLFYMSDVPQGGATVFPGIKAAVWPKKGTAAFWYNLHPSGEGDYNTRHAACPVLAGSKWVSNKWIHEKGQEFLRPCGLTPAPFELTA</sequence>
<keyword evidence="9" id="KW-0223">Dioxygenase</keyword>
<feature type="signal peptide" evidence="13">
    <location>
        <begin position="1"/>
        <end position="19"/>
    </location>
</feature>
<evidence type="ECO:0000256" key="10">
    <source>
        <dbReference type="ARBA" id="ARBA00023002"/>
    </source>
</evidence>
<dbReference type="Proteomes" id="UP001353858">
    <property type="component" value="Unassembled WGS sequence"/>
</dbReference>
<comment type="similarity">
    <text evidence="4">Belongs to the P4HA family.</text>
</comment>
<comment type="cofactor">
    <cofactor evidence="1">
        <name>L-ascorbate</name>
        <dbReference type="ChEBI" id="CHEBI:38290"/>
    </cofactor>
</comment>
<dbReference type="InterPro" id="IPR044862">
    <property type="entry name" value="Pro_4_hyd_alph_FE2OG_OXY"/>
</dbReference>
<evidence type="ECO:0000256" key="4">
    <source>
        <dbReference type="ARBA" id="ARBA00006511"/>
    </source>
</evidence>
<dbReference type="InterPro" id="IPR059068">
    <property type="entry name" value="TPR_P4H"/>
</dbReference>
<dbReference type="FunFam" id="2.60.120.620:FF:000001">
    <property type="entry name" value="Prolyl 4-hydroxylase subunit alpha 2"/>
    <property type="match status" value="1"/>
</dbReference>
<dbReference type="PANTHER" id="PTHR10869">
    <property type="entry name" value="PROLYL 4-HYDROXYLASE ALPHA SUBUNIT"/>
    <property type="match status" value="1"/>
</dbReference>
<keyword evidence="13" id="KW-0732">Signal</keyword>
<evidence type="ECO:0000313" key="16">
    <source>
        <dbReference type="Proteomes" id="UP001353858"/>
    </source>
</evidence>
<dbReference type="AlphaFoldDB" id="A0AAN7PAP9"/>
<feature type="chain" id="PRO_5042931628" description="procollagen-proline 4-dioxygenase" evidence="13">
    <location>
        <begin position="20"/>
        <end position="538"/>
    </location>
</feature>
<evidence type="ECO:0000256" key="2">
    <source>
        <dbReference type="ARBA" id="ARBA00002035"/>
    </source>
</evidence>
<dbReference type="Pfam" id="PF13640">
    <property type="entry name" value="2OG-FeII_Oxy_3"/>
    <property type="match status" value="1"/>
</dbReference>
<dbReference type="SUPFAM" id="SSF48452">
    <property type="entry name" value="TPR-like"/>
    <property type="match status" value="1"/>
</dbReference>
<keyword evidence="10" id="KW-0560">Oxidoreductase</keyword>
<keyword evidence="11" id="KW-0408">Iron</keyword>
<dbReference type="SMART" id="SM00702">
    <property type="entry name" value="P4Hc"/>
    <property type="match status" value="1"/>
</dbReference>
<dbReference type="Gene3D" id="2.60.120.620">
    <property type="entry name" value="q2cbj1_9rhob like domain"/>
    <property type="match status" value="1"/>
</dbReference>
<dbReference type="GO" id="GO:0005788">
    <property type="term" value="C:endoplasmic reticulum lumen"/>
    <property type="evidence" value="ECO:0007669"/>
    <property type="project" value="UniProtKB-SubCell"/>
</dbReference>
<evidence type="ECO:0000256" key="6">
    <source>
        <dbReference type="ARBA" id="ARBA00022723"/>
    </source>
</evidence>
<dbReference type="InterPro" id="IPR013547">
    <property type="entry name" value="P4H_N"/>
</dbReference>
<proteinExistence type="inferred from homology"/>
<organism evidence="15 16">
    <name type="scientific">Aquatica leii</name>
    <dbReference type="NCBI Taxonomy" id="1421715"/>
    <lineage>
        <taxon>Eukaryota</taxon>
        <taxon>Metazoa</taxon>
        <taxon>Ecdysozoa</taxon>
        <taxon>Arthropoda</taxon>
        <taxon>Hexapoda</taxon>
        <taxon>Insecta</taxon>
        <taxon>Pterygota</taxon>
        <taxon>Neoptera</taxon>
        <taxon>Endopterygota</taxon>
        <taxon>Coleoptera</taxon>
        <taxon>Polyphaga</taxon>
        <taxon>Elateriformia</taxon>
        <taxon>Elateroidea</taxon>
        <taxon>Lampyridae</taxon>
        <taxon>Luciolinae</taxon>
        <taxon>Aquatica</taxon>
    </lineage>
</organism>
<accession>A0AAN7PAP9</accession>
<evidence type="ECO:0000313" key="15">
    <source>
        <dbReference type="EMBL" id="KAK4881127.1"/>
    </source>
</evidence>
<dbReference type="FunFam" id="1.25.40.10:FF:000006">
    <property type="entry name" value="Prolyl 4-hydroxylase subunit alpha 2"/>
    <property type="match status" value="1"/>
</dbReference>
<evidence type="ECO:0000256" key="8">
    <source>
        <dbReference type="ARBA" id="ARBA00022896"/>
    </source>
</evidence>
<evidence type="ECO:0000259" key="14">
    <source>
        <dbReference type="PROSITE" id="PS51471"/>
    </source>
</evidence>
<dbReference type="EC" id="1.14.11.2" evidence="5"/>
<keyword evidence="7" id="KW-0256">Endoplasmic reticulum</keyword>
<dbReference type="Pfam" id="PF23558">
    <property type="entry name" value="TPR_P4H"/>
    <property type="match status" value="1"/>
</dbReference>
<dbReference type="GO" id="GO:0004656">
    <property type="term" value="F:procollagen-proline 4-dioxygenase activity"/>
    <property type="evidence" value="ECO:0007669"/>
    <property type="project" value="UniProtKB-EC"/>
</dbReference>
<evidence type="ECO:0000256" key="7">
    <source>
        <dbReference type="ARBA" id="ARBA00022824"/>
    </source>
</evidence>
<keyword evidence="6" id="KW-0479">Metal-binding</keyword>
<evidence type="ECO:0000256" key="1">
    <source>
        <dbReference type="ARBA" id="ARBA00001961"/>
    </source>
</evidence>
<evidence type="ECO:0000256" key="5">
    <source>
        <dbReference type="ARBA" id="ARBA00012269"/>
    </source>
</evidence>
<dbReference type="GO" id="GO:0031418">
    <property type="term" value="F:L-ascorbic acid binding"/>
    <property type="evidence" value="ECO:0007669"/>
    <property type="project" value="UniProtKB-KW"/>
</dbReference>
<protein>
    <recommendedName>
        <fullName evidence="5">procollagen-proline 4-dioxygenase</fullName>
        <ecNumber evidence="5">1.14.11.2</ecNumber>
    </recommendedName>
</protein>
<evidence type="ECO:0000256" key="9">
    <source>
        <dbReference type="ARBA" id="ARBA00022964"/>
    </source>
</evidence>
<keyword evidence="12" id="KW-0325">Glycoprotein</keyword>
<dbReference type="InterPro" id="IPR006620">
    <property type="entry name" value="Pro_4_hyd_alph"/>
</dbReference>
<dbReference type="Pfam" id="PF08336">
    <property type="entry name" value="P4Ha_N"/>
    <property type="match status" value="1"/>
</dbReference>
<dbReference type="Gene3D" id="6.10.140.1460">
    <property type="match status" value="1"/>
</dbReference>
<dbReference type="InterPro" id="IPR011990">
    <property type="entry name" value="TPR-like_helical_dom_sf"/>
</dbReference>
<dbReference type="InterPro" id="IPR005123">
    <property type="entry name" value="Oxoglu/Fe-dep_dioxygenase_dom"/>
</dbReference>
<name>A0AAN7PAP9_9COLE</name>
<dbReference type="InterPro" id="IPR045054">
    <property type="entry name" value="P4HA-like"/>
</dbReference>
<feature type="domain" description="Fe2OG dioxygenase" evidence="14">
    <location>
        <begin position="410"/>
        <end position="518"/>
    </location>
</feature>
<evidence type="ECO:0000256" key="3">
    <source>
        <dbReference type="ARBA" id="ARBA00004319"/>
    </source>
</evidence>
<gene>
    <name evidence="15" type="ORF">RN001_004446</name>
</gene>
<comment type="subcellular location">
    <subcellularLocation>
        <location evidence="3">Endoplasmic reticulum lumen</location>
    </subcellularLocation>
</comment>
<comment type="function">
    <text evidence="2">Catalyzes the post-translational formation of 4-hydroxyproline in -Xaa-Pro-Gly- sequences in collagens and other proteins.</text>
</comment>
<keyword evidence="8" id="KW-0847">Vitamin C</keyword>
<dbReference type="Gene3D" id="1.25.40.10">
    <property type="entry name" value="Tetratricopeptide repeat domain"/>
    <property type="match status" value="1"/>
</dbReference>
<dbReference type="PROSITE" id="PS51471">
    <property type="entry name" value="FE2OG_OXY"/>
    <property type="match status" value="1"/>
</dbReference>
<keyword evidence="16" id="KW-1185">Reference proteome</keyword>
<dbReference type="GO" id="GO:0005506">
    <property type="term" value="F:iron ion binding"/>
    <property type="evidence" value="ECO:0007669"/>
    <property type="project" value="InterPro"/>
</dbReference>
<dbReference type="PANTHER" id="PTHR10869:SF244">
    <property type="entry name" value="PROLYL 4-HYDROXYLASE SUBUNIT ALPHA-2"/>
    <property type="match status" value="1"/>
</dbReference>
<evidence type="ECO:0000256" key="12">
    <source>
        <dbReference type="ARBA" id="ARBA00023180"/>
    </source>
</evidence>
<dbReference type="EMBL" id="JARPUR010000002">
    <property type="protein sequence ID" value="KAK4881127.1"/>
    <property type="molecule type" value="Genomic_DNA"/>
</dbReference>
<comment type="caution">
    <text evidence="15">The sequence shown here is derived from an EMBL/GenBank/DDBJ whole genome shotgun (WGS) entry which is preliminary data.</text>
</comment>
<reference evidence="16" key="1">
    <citation type="submission" date="2023-01" db="EMBL/GenBank/DDBJ databases">
        <title>Key to firefly adult light organ development and bioluminescence: homeobox transcription factors regulate luciferase expression and transportation to peroxisome.</title>
        <authorList>
            <person name="Fu X."/>
        </authorList>
    </citation>
    <scope>NUCLEOTIDE SEQUENCE [LARGE SCALE GENOMIC DNA]</scope>
</reference>
<evidence type="ECO:0000256" key="13">
    <source>
        <dbReference type="SAM" id="SignalP"/>
    </source>
</evidence>
<evidence type="ECO:0000256" key="11">
    <source>
        <dbReference type="ARBA" id="ARBA00023004"/>
    </source>
</evidence>